<dbReference type="InterPro" id="IPR013425">
    <property type="entry name" value="Autotrns_rpt"/>
</dbReference>
<evidence type="ECO:0000256" key="3">
    <source>
        <dbReference type="SAM" id="SignalP"/>
    </source>
</evidence>
<dbReference type="RefSeq" id="WP_230559567.1">
    <property type="nucleotide sequence ID" value="NZ_JAJITC010000001.1"/>
</dbReference>
<dbReference type="InterPro" id="IPR051551">
    <property type="entry name" value="Autotransporter_adhesion"/>
</dbReference>
<dbReference type="PROSITE" id="PS51208">
    <property type="entry name" value="AUTOTRANSPORTER"/>
    <property type="match status" value="1"/>
</dbReference>
<dbReference type="InterPro" id="IPR005546">
    <property type="entry name" value="Autotransporte_beta"/>
</dbReference>
<dbReference type="InterPro" id="IPR012332">
    <property type="entry name" value="Autotransporter_pectin_lyase_C"/>
</dbReference>
<dbReference type="CDD" id="cd01344">
    <property type="entry name" value="PL2_Passenger_AT"/>
    <property type="match status" value="1"/>
</dbReference>
<dbReference type="PANTHER" id="PTHR35037:SF3">
    <property type="entry name" value="C-TERMINAL REGION OF AIDA-LIKE PROTEIN"/>
    <property type="match status" value="1"/>
</dbReference>
<dbReference type="SUPFAM" id="SSF51126">
    <property type="entry name" value="Pectin lyase-like"/>
    <property type="match status" value="2"/>
</dbReference>
<feature type="domain" description="Autotransporter" evidence="4">
    <location>
        <begin position="778"/>
        <end position="1059"/>
    </location>
</feature>
<sequence>MKKKMSNKDYPAARLSLSHAMHLVRAPFPRRSTAVAVALLISPFAHAQALSVSDGSTQAISGTYTTSGANQHAVLVSNRSVVNGSKVTLFTAGRGAHGVYASDGGNVSLTDSVISTTGDQANGAFAFARNAVLSLENTSVHTEGNWAAGVQANNDSTVTVKGGSVTTTGSNAYGLYNIGSGADLSASGTVVLTSGAASAGAYNQAGGLMTLDDVSITTTGNGSHGVQIGSRGVIGDGSTSDTTLISNSSVTTLGDRSFGLLASNNATLNATNVTVSTTGAGSFGAESAFGAQIGVQGGSIRTAGDQSAGLLVAGMSATSGDPGTNAPTIVASGLDVGTSGANAPAAYLAGGASLSFSNGTLSASGADSDALDVTYLDTTAPAIANIIDSTLTSTQRDGLLVADATLDATLTGSTVTAGKSALEAVNDGVLNVVADASTLNGTTHADSTSTLNATLQNGSVWNVTGPSNLTSLTLDSGTVRFLSPAQVNADSAVLAGGGTFDTNGFAAAFDAPLSGPGSLTKTGSGTLTLTGAGTYLGATGVNAGILQAGAANVFSPASSFNVNSGAVLDLNGFGQTVAGLGNGGTIRFGQTAGTTLNVTGDYAGNGGLLAMNTELGDSSSLTDLLHVAGSTSGSTGVQVTNAGGLGAQTTGDGIKVIQVDGASNGQFSQVGEIQAGAYQYTLYKGGVNADASSGNWYLRSTLESPPPSQADDESDPSHSHVGEDGPAAPAIDAPVAYRPGTVGYVMTPRLNVNYGFAMLGRLHQRVGDVPDSVRPSGGNVNANGVWGRIYAWSTETNALSRFSADERSVFAQFGRDWTLSASSIGDSTHAGITATFGNASTQFSDAPRGEAGLNTATGSAQTQIQALGGYFTRYLANGAYSDSVAQVAHYHNRYNDNGGNTPGQDGYSLAVSEEIGRPFQMASLPVAFEPQAQLVYQYMNLGAFNDNVSAISSTVTNALRGRVGFRIITDDMENASGTSKARPYFTANLLHDFLAPGQTTVGETPFSVNFARTWIEAGLGLTATFGKRGKFYAAINYGHSLGGQTAHGFNGNAGYRFSW</sequence>
<proteinExistence type="predicted"/>
<dbReference type="Proteomes" id="UP001430614">
    <property type="component" value="Unassembled WGS sequence"/>
</dbReference>
<dbReference type="Pfam" id="PF12951">
    <property type="entry name" value="PATR"/>
    <property type="match status" value="1"/>
</dbReference>
<reference evidence="5 6" key="1">
    <citation type="submission" date="2021-11" db="EMBL/GenBank/DDBJ databases">
        <authorList>
            <person name="Oh E.-T."/>
            <person name="Kim S.-B."/>
        </authorList>
    </citation>
    <scope>NUCLEOTIDE SEQUENCE [LARGE SCALE GENOMIC DNA]</scope>
    <source>
        <strain evidence="5 6">MMS20-SJTN17</strain>
    </source>
</reference>
<keyword evidence="6" id="KW-1185">Reference proteome</keyword>
<dbReference type="Pfam" id="PF18883">
    <property type="entry name" value="AC_1"/>
    <property type="match status" value="1"/>
</dbReference>
<protein>
    <submittedName>
        <fullName evidence="5">Autotransporter outer membrane beta-barrel domain-containing protein</fullName>
    </submittedName>
</protein>
<organism evidence="5 6">
    <name type="scientific">Paraburkholderia translucens</name>
    <dbReference type="NCBI Taxonomy" id="2886945"/>
    <lineage>
        <taxon>Bacteria</taxon>
        <taxon>Pseudomonadati</taxon>
        <taxon>Pseudomonadota</taxon>
        <taxon>Betaproteobacteria</taxon>
        <taxon>Burkholderiales</taxon>
        <taxon>Burkholderiaceae</taxon>
        <taxon>Paraburkholderia</taxon>
    </lineage>
</organism>
<evidence type="ECO:0000313" key="5">
    <source>
        <dbReference type="EMBL" id="MCC8400659.1"/>
    </source>
</evidence>
<feature type="chain" id="PRO_5046820552" evidence="3">
    <location>
        <begin position="48"/>
        <end position="1059"/>
    </location>
</feature>
<dbReference type="InterPro" id="IPR036709">
    <property type="entry name" value="Autotransporte_beta_dom_sf"/>
</dbReference>
<dbReference type="InterPro" id="IPR043990">
    <property type="entry name" value="AC_1"/>
</dbReference>
<dbReference type="PANTHER" id="PTHR35037">
    <property type="entry name" value="C-TERMINAL REGION OF AIDA-LIKE PROTEIN"/>
    <property type="match status" value="1"/>
</dbReference>
<dbReference type="NCBIfam" id="TIGR02601">
    <property type="entry name" value="autotrns_rpt"/>
    <property type="match status" value="1"/>
</dbReference>
<name>A0ABS8K7G3_9BURK</name>
<feature type="region of interest" description="Disordered" evidence="2">
    <location>
        <begin position="698"/>
        <end position="733"/>
    </location>
</feature>
<dbReference type="InterPro" id="IPR011050">
    <property type="entry name" value="Pectin_lyase_fold/virulence"/>
</dbReference>
<gene>
    <name evidence="5" type="ORF">LJ655_01910</name>
</gene>
<dbReference type="Gene3D" id="2.40.128.130">
    <property type="entry name" value="Autotransporter beta-domain"/>
    <property type="match status" value="1"/>
</dbReference>
<keyword evidence="1 3" id="KW-0732">Signal</keyword>
<evidence type="ECO:0000313" key="6">
    <source>
        <dbReference type="Proteomes" id="UP001430614"/>
    </source>
</evidence>
<evidence type="ECO:0000256" key="1">
    <source>
        <dbReference type="ARBA" id="ARBA00022729"/>
    </source>
</evidence>
<evidence type="ECO:0000256" key="2">
    <source>
        <dbReference type="SAM" id="MobiDB-lite"/>
    </source>
</evidence>
<dbReference type="InterPro" id="IPR006315">
    <property type="entry name" value="OM_autotransptr_brl_dom"/>
</dbReference>
<feature type="signal peptide" evidence="3">
    <location>
        <begin position="1"/>
        <end position="47"/>
    </location>
</feature>
<dbReference type="SUPFAM" id="SSF103515">
    <property type="entry name" value="Autotransporter"/>
    <property type="match status" value="1"/>
</dbReference>
<dbReference type="SMART" id="SM00869">
    <property type="entry name" value="Autotransporter"/>
    <property type="match status" value="1"/>
</dbReference>
<dbReference type="Pfam" id="PF03797">
    <property type="entry name" value="Autotransporter"/>
    <property type="match status" value="1"/>
</dbReference>
<dbReference type="NCBIfam" id="TIGR01414">
    <property type="entry name" value="autotrans_barl"/>
    <property type="match status" value="1"/>
</dbReference>
<dbReference type="EMBL" id="JAJITC010000001">
    <property type="protein sequence ID" value="MCC8400659.1"/>
    <property type="molecule type" value="Genomic_DNA"/>
</dbReference>
<dbReference type="Gene3D" id="2.160.20.20">
    <property type="match status" value="2"/>
</dbReference>
<accession>A0ABS8K7G3</accession>
<comment type="caution">
    <text evidence="5">The sequence shown here is derived from an EMBL/GenBank/DDBJ whole genome shotgun (WGS) entry which is preliminary data.</text>
</comment>
<evidence type="ECO:0000259" key="4">
    <source>
        <dbReference type="PROSITE" id="PS51208"/>
    </source>
</evidence>